<keyword evidence="5" id="KW-0963">Cytoplasm</keyword>
<dbReference type="GO" id="GO:0000422">
    <property type="term" value="P:autophagy of mitochondrion"/>
    <property type="evidence" value="ECO:0007669"/>
    <property type="project" value="TreeGrafter"/>
</dbReference>
<comment type="similarity">
    <text evidence="2">Belongs to the ATG3 family.</text>
</comment>
<dbReference type="GO" id="GO:0005829">
    <property type="term" value="C:cytosol"/>
    <property type="evidence" value="ECO:0007669"/>
    <property type="project" value="TreeGrafter"/>
</dbReference>
<evidence type="ECO:0000256" key="8">
    <source>
        <dbReference type="ARBA" id="ARBA00023006"/>
    </source>
</evidence>
<dbReference type="GO" id="GO:0019776">
    <property type="term" value="F:Atg8-family ligase activity"/>
    <property type="evidence" value="ECO:0007669"/>
    <property type="project" value="TreeGrafter"/>
</dbReference>
<sequence length="435" mass="48067">MHAVQTRFWAVRDYFAPVLRESKFKECGLITPDEFVVAGDYLTSKFPAWSWCQGEPSKTRDYLPKNKQFLMIRNVPCLRRVSAVHPRKFAGRPWFPRASSTKSLSRLDNEARDLHGVSDNTEQSIYLEESGDKAHGANDDEDWILTHVDGASGTPSAENSPMTTSPTSKLHVATSGSAFSAQESVPTSTTSSMVLGCVADEESEDSSQLRTPDELDGLGGFAEGVKEREDPAQYVARPTASLSDHLASSRKQMALRTYDCMITYDKYYQTPRMWLLGYDEHGIPLRPSDVYEDVASDHAFKTVTTEPFPHGTPGVGALDTVAMGTASKRKSLAVHVASIHPCKHANMMRRMLQVFHEAENSSKGKSATCGTSSSEHPSSSSTTSSLLTLMMQRARGMRPTNLANNQVSVDMYLVLFLQFMASIMPTMELDTAQRL</sequence>
<evidence type="ECO:0000256" key="5">
    <source>
        <dbReference type="ARBA" id="ARBA00022490"/>
    </source>
</evidence>
<dbReference type="OrthoDB" id="1584384at2759"/>
<dbReference type="GO" id="GO:0000407">
    <property type="term" value="C:phagophore assembly site"/>
    <property type="evidence" value="ECO:0007669"/>
    <property type="project" value="TreeGrafter"/>
</dbReference>
<comment type="caution">
    <text evidence="12">The sequence shown here is derived from an EMBL/GenBank/DDBJ whole genome shotgun (WGS) entry which is preliminary data.</text>
</comment>
<name>A8Q722_MALGO</name>
<evidence type="ECO:0000313" key="12">
    <source>
        <dbReference type="EMBL" id="EDP42539.1"/>
    </source>
</evidence>
<reference evidence="12 13" key="1">
    <citation type="journal article" date="2007" name="Proc. Natl. Acad. Sci. U.S.A.">
        <title>Dandruff-associated Malassezia genomes reveal convergent and divergent virulence traits shared with plant and human fungal pathogens.</title>
        <authorList>
            <person name="Xu J."/>
            <person name="Saunders C.W."/>
            <person name="Hu P."/>
            <person name="Grant R.A."/>
            <person name="Boekhout T."/>
            <person name="Kuramae E.E."/>
            <person name="Kronstad J.W."/>
            <person name="Deangelis Y.M."/>
            <person name="Reeder N.L."/>
            <person name="Johnstone K.R."/>
            <person name="Leland M."/>
            <person name="Fieno A.M."/>
            <person name="Begley W.M."/>
            <person name="Sun Y."/>
            <person name="Lacey M.P."/>
            <person name="Chaudhary T."/>
            <person name="Keough T."/>
            <person name="Chu L."/>
            <person name="Sears R."/>
            <person name="Yuan B."/>
            <person name="Dawson T.L.Jr."/>
        </authorList>
    </citation>
    <scope>NUCLEOTIDE SEQUENCE [LARGE SCALE GENOMIC DNA]</scope>
    <source>
        <strain evidence="13">ATCC MYA-4612 / CBS 7966</strain>
    </source>
</reference>
<evidence type="ECO:0000313" key="13">
    <source>
        <dbReference type="Proteomes" id="UP000008837"/>
    </source>
</evidence>
<proteinExistence type="inferred from homology"/>
<feature type="compositionally biased region" description="Polar residues" evidence="11">
    <location>
        <begin position="153"/>
        <end position="186"/>
    </location>
</feature>
<dbReference type="GO" id="GO:0044804">
    <property type="term" value="P:nucleophagy"/>
    <property type="evidence" value="ECO:0007669"/>
    <property type="project" value="TreeGrafter"/>
</dbReference>
<comment type="subcellular location">
    <subcellularLocation>
        <location evidence="1">Cytoplasm</location>
    </subcellularLocation>
</comment>
<dbReference type="GO" id="GO:0000045">
    <property type="term" value="P:autophagosome assembly"/>
    <property type="evidence" value="ECO:0007669"/>
    <property type="project" value="TreeGrafter"/>
</dbReference>
<dbReference type="EMBL" id="AAYY01000011">
    <property type="protein sequence ID" value="EDP42539.1"/>
    <property type="molecule type" value="Genomic_DNA"/>
</dbReference>
<dbReference type="PANTHER" id="PTHR12866:SF2">
    <property type="entry name" value="UBIQUITIN-LIKE-CONJUGATING ENZYME ATG3"/>
    <property type="match status" value="1"/>
</dbReference>
<evidence type="ECO:0000256" key="2">
    <source>
        <dbReference type="ARBA" id="ARBA00007683"/>
    </source>
</evidence>
<keyword evidence="8" id="KW-0072">Autophagy</keyword>
<dbReference type="FunCoup" id="A8Q722">
    <property type="interactions" value="545"/>
</dbReference>
<accession>A8Q722</accession>
<dbReference type="GeneID" id="5854059"/>
<evidence type="ECO:0000256" key="10">
    <source>
        <dbReference type="ARBA" id="ARBA00033139"/>
    </source>
</evidence>
<dbReference type="GO" id="GO:0061723">
    <property type="term" value="P:glycophagy"/>
    <property type="evidence" value="ECO:0007669"/>
    <property type="project" value="TreeGrafter"/>
</dbReference>
<feature type="compositionally biased region" description="Low complexity" evidence="11">
    <location>
        <begin position="371"/>
        <end position="384"/>
    </location>
</feature>
<dbReference type="STRING" id="425265.A8Q722"/>
<dbReference type="InterPro" id="IPR007135">
    <property type="entry name" value="Atg3/Atg10"/>
</dbReference>
<dbReference type="OMA" id="TWSWCAG"/>
<evidence type="ECO:0000256" key="4">
    <source>
        <dbReference type="ARBA" id="ARBA00022448"/>
    </source>
</evidence>
<dbReference type="AlphaFoldDB" id="A8Q722"/>
<feature type="region of interest" description="Disordered" evidence="11">
    <location>
        <begin position="199"/>
        <end position="221"/>
    </location>
</feature>
<evidence type="ECO:0000256" key="11">
    <source>
        <dbReference type="SAM" id="MobiDB-lite"/>
    </source>
</evidence>
<dbReference type="InParanoid" id="A8Q722"/>
<organism evidence="12 13">
    <name type="scientific">Malassezia globosa (strain ATCC MYA-4612 / CBS 7966)</name>
    <name type="common">Dandruff-associated fungus</name>
    <dbReference type="NCBI Taxonomy" id="425265"/>
    <lineage>
        <taxon>Eukaryota</taxon>
        <taxon>Fungi</taxon>
        <taxon>Dikarya</taxon>
        <taxon>Basidiomycota</taxon>
        <taxon>Ustilaginomycotina</taxon>
        <taxon>Malasseziomycetes</taxon>
        <taxon>Malasseziales</taxon>
        <taxon>Malasseziaceae</taxon>
        <taxon>Malassezia</taxon>
    </lineage>
</organism>
<feature type="region of interest" description="Disordered" evidence="11">
    <location>
        <begin position="362"/>
        <end position="384"/>
    </location>
</feature>
<feature type="region of interest" description="Disordered" evidence="11">
    <location>
        <begin position="147"/>
        <end position="186"/>
    </location>
</feature>
<keyword evidence="4" id="KW-0813">Transport</keyword>
<evidence type="ECO:0000256" key="3">
    <source>
        <dbReference type="ARBA" id="ARBA00018067"/>
    </source>
</evidence>
<evidence type="ECO:0000256" key="7">
    <source>
        <dbReference type="ARBA" id="ARBA00022927"/>
    </source>
</evidence>
<dbReference type="PANTHER" id="PTHR12866">
    <property type="entry name" value="UBIQUITIN-LIKE-CONJUGATING ENZYME ATG3"/>
    <property type="match status" value="1"/>
</dbReference>
<protein>
    <recommendedName>
        <fullName evidence="3">Autophagy-related protein 3</fullName>
    </recommendedName>
    <alternativeName>
        <fullName evidence="9 10">Autophagy-related E2-like conjugation enzyme ATG3</fullName>
    </alternativeName>
</protein>
<dbReference type="KEGG" id="mgl:MGL_3297"/>
<keyword evidence="6" id="KW-0833">Ubl conjugation pathway</keyword>
<dbReference type="RefSeq" id="XP_001729753.1">
    <property type="nucleotide sequence ID" value="XM_001729701.1"/>
</dbReference>
<keyword evidence="13" id="KW-1185">Reference proteome</keyword>
<dbReference type="VEuPathDB" id="FungiDB:MGL_3297"/>
<evidence type="ECO:0000256" key="6">
    <source>
        <dbReference type="ARBA" id="ARBA00022786"/>
    </source>
</evidence>
<dbReference type="Pfam" id="PF03987">
    <property type="entry name" value="Autophagy_act_C"/>
    <property type="match status" value="1"/>
</dbReference>
<evidence type="ECO:0000256" key="9">
    <source>
        <dbReference type="ARBA" id="ARBA00032144"/>
    </source>
</evidence>
<dbReference type="GO" id="GO:0015031">
    <property type="term" value="P:protein transport"/>
    <property type="evidence" value="ECO:0007669"/>
    <property type="project" value="UniProtKB-KW"/>
</dbReference>
<keyword evidence="7" id="KW-0653">Protein transport</keyword>
<dbReference type="Proteomes" id="UP000008837">
    <property type="component" value="Unassembled WGS sequence"/>
</dbReference>
<gene>
    <name evidence="12" type="ORF">MGL_3297</name>
</gene>
<evidence type="ECO:0000256" key="1">
    <source>
        <dbReference type="ARBA" id="ARBA00004496"/>
    </source>
</evidence>